<evidence type="ECO:0000313" key="3">
    <source>
        <dbReference type="EMBL" id="MYM95864.1"/>
    </source>
</evidence>
<keyword evidence="1" id="KW-0812">Transmembrane</keyword>
<dbReference type="GO" id="GO:0004175">
    <property type="term" value="F:endopeptidase activity"/>
    <property type="evidence" value="ECO:0007669"/>
    <property type="project" value="UniProtKB-ARBA"/>
</dbReference>
<organism evidence="3 4">
    <name type="scientific">Duganella vulcania</name>
    <dbReference type="NCBI Taxonomy" id="2692166"/>
    <lineage>
        <taxon>Bacteria</taxon>
        <taxon>Pseudomonadati</taxon>
        <taxon>Pseudomonadota</taxon>
        <taxon>Betaproteobacteria</taxon>
        <taxon>Burkholderiales</taxon>
        <taxon>Oxalobacteraceae</taxon>
        <taxon>Telluria group</taxon>
        <taxon>Duganella</taxon>
    </lineage>
</organism>
<comment type="caution">
    <text evidence="3">The sequence shown here is derived from an EMBL/GenBank/DDBJ whole genome shotgun (WGS) entry which is preliminary data.</text>
</comment>
<evidence type="ECO:0000259" key="2">
    <source>
        <dbReference type="Pfam" id="PF02517"/>
    </source>
</evidence>
<keyword evidence="1" id="KW-0472">Membrane</keyword>
<accession>A0A845GNL2</accession>
<feature type="transmembrane region" description="Helical" evidence="1">
    <location>
        <begin position="45"/>
        <end position="62"/>
    </location>
</feature>
<feature type="transmembrane region" description="Helical" evidence="1">
    <location>
        <begin position="12"/>
        <end position="33"/>
    </location>
</feature>
<dbReference type="Proteomes" id="UP000447355">
    <property type="component" value="Unassembled WGS sequence"/>
</dbReference>
<proteinExistence type="predicted"/>
<evidence type="ECO:0000256" key="1">
    <source>
        <dbReference type="SAM" id="Phobius"/>
    </source>
</evidence>
<dbReference type="GO" id="GO:0008237">
    <property type="term" value="F:metallopeptidase activity"/>
    <property type="evidence" value="ECO:0007669"/>
    <property type="project" value="UniProtKB-KW"/>
</dbReference>
<keyword evidence="3" id="KW-0378">Hydrolase</keyword>
<dbReference type="RefSeq" id="WP_161084954.1">
    <property type="nucleotide sequence ID" value="NZ_WWCX01000034.1"/>
</dbReference>
<name>A0A845GNL2_9BURK</name>
<reference evidence="3" key="1">
    <citation type="submission" date="2019-12" db="EMBL/GenBank/DDBJ databases">
        <title>Novel species isolated from a subtropical stream in China.</title>
        <authorList>
            <person name="Lu H."/>
        </authorList>
    </citation>
    <scope>NUCLEOTIDE SEQUENCE [LARGE SCALE GENOMIC DNA]</scope>
    <source>
        <strain evidence="3">FT81W</strain>
    </source>
</reference>
<dbReference type="GO" id="GO:0080120">
    <property type="term" value="P:CAAX-box protein maturation"/>
    <property type="evidence" value="ECO:0007669"/>
    <property type="project" value="UniProtKB-ARBA"/>
</dbReference>
<gene>
    <name evidence="3" type="ORF">GTP90_18555</name>
</gene>
<dbReference type="AlphaFoldDB" id="A0A845GNL2"/>
<sequence length="194" mass="20922">MSHARKIGLRRQFATCAAFSGLAALIIFCFHQPPYLASLLAGLPLYYQAAIGLGVGCLYWAATQIGYRYAANANTTKSTVESYGRLDLSGRNPIWISLAAGFGEELLFRGALQPLAGIWLTSAIFVIAHTRAYRFNGLNMRVLTQACGVFAVSMGLGLIAMYVGLVAAIIIHASVDTVGLYMVKGEIRKLQPQS</sequence>
<dbReference type="EMBL" id="WWCX01000034">
    <property type="protein sequence ID" value="MYM95864.1"/>
    <property type="molecule type" value="Genomic_DNA"/>
</dbReference>
<protein>
    <submittedName>
        <fullName evidence="3">CPBP family intramembrane metalloprotease</fullName>
    </submittedName>
</protein>
<evidence type="ECO:0000313" key="4">
    <source>
        <dbReference type="Proteomes" id="UP000447355"/>
    </source>
</evidence>
<dbReference type="Pfam" id="PF02517">
    <property type="entry name" value="Rce1-like"/>
    <property type="match status" value="1"/>
</dbReference>
<feature type="transmembrane region" description="Helical" evidence="1">
    <location>
        <begin position="148"/>
        <end position="175"/>
    </location>
</feature>
<dbReference type="GO" id="GO:0006508">
    <property type="term" value="P:proteolysis"/>
    <property type="evidence" value="ECO:0007669"/>
    <property type="project" value="UniProtKB-KW"/>
</dbReference>
<keyword evidence="3" id="KW-0482">Metalloprotease</keyword>
<dbReference type="InterPro" id="IPR003675">
    <property type="entry name" value="Rce1/LyrA-like_dom"/>
</dbReference>
<feature type="domain" description="CAAX prenyl protease 2/Lysostaphin resistance protein A-like" evidence="2">
    <location>
        <begin position="94"/>
        <end position="177"/>
    </location>
</feature>
<keyword evidence="3" id="KW-0645">Protease</keyword>
<keyword evidence="1" id="KW-1133">Transmembrane helix</keyword>